<dbReference type="GO" id="GO:0043684">
    <property type="term" value="C:type IV secretion system complex"/>
    <property type="evidence" value="ECO:0007669"/>
    <property type="project" value="InterPro"/>
</dbReference>
<dbReference type="KEGG" id="ssau:H8M03_06505"/>
<dbReference type="InterPro" id="IPR003593">
    <property type="entry name" value="AAA+_ATPase"/>
</dbReference>
<dbReference type="InterPro" id="IPR001482">
    <property type="entry name" value="T2SS/T4SS_dom"/>
</dbReference>
<dbReference type="PANTHER" id="PTHR30486">
    <property type="entry name" value="TWITCHING MOTILITY PROTEIN PILT"/>
    <property type="match status" value="1"/>
</dbReference>
<evidence type="ECO:0000313" key="4">
    <source>
        <dbReference type="Proteomes" id="UP000515861"/>
    </source>
</evidence>
<dbReference type="InterPro" id="IPR027417">
    <property type="entry name" value="P-loop_NTPase"/>
</dbReference>
<dbReference type="SUPFAM" id="SSF52540">
    <property type="entry name" value="P-loop containing nucleoside triphosphate hydrolases"/>
    <property type="match status" value="1"/>
</dbReference>
<evidence type="ECO:0000313" key="3">
    <source>
        <dbReference type="EMBL" id="QNM81725.1"/>
    </source>
</evidence>
<feature type="domain" description="AAA+ ATPase" evidence="2">
    <location>
        <begin position="160"/>
        <end position="313"/>
    </location>
</feature>
<dbReference type="EMBL" id="CP060697">
    <property type="protein sequence ID" value="QNM81725.1"/>
    <property type="molecule type" value="Genomic_DNA"/>
</dbReference>
<organism evidence="3 4">
    <name type="scientific">Sphingomonas sabuli</name>
    <dbReference type="NCBI Taxonomy" id="2764186"/>
    <lineage>
        <taxon>Bacteria</taxon>
        <taxon>Pseudomonadati</taxon>
        <taxon>Pseudomonadota</taxon>
        <taxon>Alphaproteobacteria</taxon>
        <taxon>Sphingomonadales</taxon>
        <taxon>Sphingomonadaceae</taxon>
        <taxon>Sphingomonas</taxon>
    </lineage>
</organism>
<accession>A0A7G9KZC6</accession>
<reference evidence="3 4" key="1">
    <citation type="submission" date="2020-08" db="EMBL/GenBank/DDBJ databases">
        <title>Sphingomonas sp. sand1-3 16S ribosomal RNA gene Genome sequencing and assembly.</title>
        <authorList>
            <person name="Kang M."/>
        </authorList>
    </citation>
    <scope>NUCLEOTIDE SEQUENCE [LARGE SCALE GENOMIC DNA]</scope>
    <source>
        <strain evidence="4">sand1-3</strain>
    </source>
</reference>
<dbReference type="AlphaFoldDB" id="A0A7G9KZC6"/>
<dbReference type="SMART" id="SM00382">
    <property type="entry name" value="AAA"/>
    <property type="match status" value="1"/>
</dbReference>
<dbReference type="GO" id="GO:0016887">
    <property type="term" value="F:ATP hydrolysis activity"/>
    <property type="evidence" value="ECO:0007669"/>
    <property type="project" value="InterPro"/>
</dbReference>
<dbReference type="Gene3D" id="3.30.450.90">
    <property type="match status" value="1"/>
</dbReference>
<gene>
    <name evidence="3" type="primary">virB11</name>
    <name evidence="3" type="ORF">H8M03_06505</name>
</gene>
<dbReference type="Proteomes" id="UP000515861">
    <property type="component" value="Chromosome"/>
</dbReference>
<dbReference type="RefSeq" id="WP_187478681.1">
    <property type="nucleotide sequence ID" value="NZ_CP060697.1"/>
</dbReference>
<dbReference type="CDD" id="cd01130">
    <property type="entry name" value="VirB11-like_ATPase"/>
    <property type="match status" value="1"/>
</dbReference>
<name>A0A7G9KZC6_9SPHN</name>
<dbReference type="GO" id="GO:0044097">
    <property type="term" value="P:secretion by the type IV secretion system"/>
    <property type="evidence" value="ECO:0007669"/>
    <property type="project" value="InterPro"/>
</dbReference>
<dbReference type="Gene3D" id="3.40.50.300">
    <property type="entry name" value="P-loop containing nucleotide triphosphate hydrolases"/>
    <property type="match status" value="1"/>
</dbReference>
<dbReference type="Pfam" id="PF00437">
    <property type="entry name" value="T2SSE"/>
    <property type="match status" value="1"/>
</dbReference>
<dbReference type="NCBIfam" id="TIGR02788">
    <property type="entry name" value="VirB11"/>
    <property type="match status" value="1"/>
</dbReference>
<evidence type="ECO:0000256" key="1">
    <source>
        <dbReference type="ARBA" id="ARBA00006611"/>
    </source>
</evidence>
<protein>
    <submittedName>
        <fullName evidence="3">P-type DNA transfer ATPase VirB11</fullName>
    </submittedName>
</protein>
<dbReference type="PANTHER" id="PTHR30486:SF6">
    <property type="entry name" value="TYPE IV PILUS RETRACTATION ATPASE PILT"/>
    <property type="match status" value="1"/>
</dbReference>
<dbReference type="InterPro" id="IPR050921">
    <property type="entry name" value="T4SS_GSP_E_ATPase"/>
</dbReference>
<sequence>MSASQRVYLDAFLAPLAPFLGREEVTDLYINRPGEVWLETPGGIERHDAPGLDDAALWRLARQIAAASDQGINREHPLLAATLPDGARVQVCAPPATRGNLIFAVRRHSMPNLMLSDYVQSGAFSRVGHAALQRKAVDDELAALLDGGKTFDFLKLAVQSNRTIVISGGTGTGKTTFLNALLKEAPENERFVLIEDTPEIQLRHENAVGLVAVRGRLGEASVTPADLVEAALRLRPDRIIMGEVRGAEAISWLRAVGTGHPGSITTVHANSPDGAVEQLAIMSMLAGTELGRAELVDYVRATVDIIIQLGQVDGTRLVTEIGFKRPPAETASPA</sequence>
<evidence type="ECO:0000259" key="2">
    <source>
        <dbReference type="SMART" id="SM00382"/>
    </source>
</evidence>
<proteinExistence type="inferred from homology"/>
<dbReference type="InterPro" id="IPR014155">
    <property type="entry name" value="VirB11"/>
</dbReference>
<keyword evidence="4" id="KW-1185">Reference proteome</keyword>
<comment type="similarity">
    <text evidence="1">Belongs to the GSP E family.</text>
</comment>